<evidence type="ECO:0008006" key="5">
    <source>
        <dbReference type="Google" id="ProtNLM"/>
    </source>
</evidence>
<name>A0A5B7EAT9_PORTR</name>
<feature type="signal peptide" evidence="2">
    <location>
        <begin position="1"/>
        <end position="19"/>
    </location>
</feature>
<evidence type="ECO:0000313" key="3">
    <source>
        <dbReference type="EMBL" id="MPC30465.1"/>
    </source>
</evidence>
<dbReference type="AlphaFoldDB" id="A0A5B7EAT9"/>
<gene>
    <name evidence="3" type="ORF">E2C01_023733</name>
</gene>
<protein>
    <recommendedName>
        <fullName evidence="5">Secreted protein</fullName>
    </recommendedName>
</protein>
<reference evidence="3 4" key="1">
    <citation type="submission" date="2019-05" db="EMBL/GenBank/DDBJ databases">
        <title>Another draft genome of Portunus trituberculatus and its Hox gene families provides insights of decapod evolution.</title>
        <authorList>
            <person name="Jeong J.-H."/>
            <person name="Song I."/>
            <person name="Kim S."/>
            <person name="Choi T."/>
            <person name="Kim D."/>
            <person name="Ryu S."/>
            <person name="Kim W."/>
        </authorList>
    </citation>
    <scope>NUCLEOTIDE SEQUENCE [LARGE SCALE GENOMIC DNA]</scope>
    <source>
        <tissue evidence="3">Muscle</tissue>
    </source>
</reference>
<feature type="region of interest" description="Disordered" evidence="1">
    <location>
        <begin position="16"/>
        <end position="43"/>
    </location>
</feature>
<evidence type="ECO:0000256" key="2">
    <source>
        <dbReference type="SAM" id="SignalP"/>
    </source>
</evidence>
<sequence>MLSVLVWAILPTMPPVTSTTSTEASSNSSTKGQRPRNDVPFPRQEASRRRWVYLVPFPRWEAFRHRCAGALLLLVTDAKSEGLVEAPRNHQAYMWQSLYEHNCLLPSISSIHISVQSFKALQYPPPDNSSESVAFH</sequence>
<comment type="caution">
    <text evidence="3">The sequence shown here is derived from an EMBL/GenBank/DDBJ whole genome shotgun (WGS) entry which is preliminary data.</text>
</comment>
<feature type="chain" id="PRO_5023045550" description="Secreted protein" evidence="2">
    <location>
        <begin position="20"/>
        <end position="136"/>
    </location>
</feature>
<organism evidence="3 4">
    <name type="scientific">Portunus trituberculatus</name>
    <name type="common">Swimming crab</name>
    <name type="synonym">Neptunus trituberculatus</name>
    <dbReference type="NCBI Taxonomy" id="210409"/>
    <lineage>
        <taxon>Eukaryota</taxon>
        <taxon>Metazoa</taxon>
        <taxon>Ecdysozoa</taxon>
        <taxon>Arthropoda</taxon>
        <taxon>Crustacea</taxon>
        <taxon>Multicrustacea</taxon>
        <taxon>Malacostraca</taxon>
        <taxon>Eumalacostraca</taxon>
        <taxon>Eucarida</taxon>
        <taxon>Decapoda</taxon>
        <taxon>Pleocyemata</taxon>
        <taxon>Brachyura</taxon>
        <taxon>Eubrachyura</taxon>
        <taxon>Portunoidea</taxon>
        <taxon>Portunidae</taxon>
        <taxon>Portuninae</taxon>
        <taxon>Portunus</taxon>
    </lineage>
</organism>
<keyword evidence="2" id="KW-0732">Signal</keyword>
<feature type="compositionally biased region" description="Low complexity" evidence="1">
    <location>
        <begin position="16"/>
        <end position="30"/>
    </location>
</feature>
<dbReference type="EMBL" id="VSRR010002261">
    <property type="protein sequence ID" value="MPC30465.1"/>
    <property type="molecule type" value="Genomic_DNA"/>
</dbReference>
<dbReference type="Proteomes" id="UP000324222">
    <property type="component" value="Unassembled WGS sequence"/>
</dbReference>
<keyword evidence="4" id="KW-1185">Reference proteome</keyword>
<evidence type="ECO:0000313" key="4">
    <source>
        <dbReference type="Proteomes" id="UP000324222"/>
    </source>
</evidence>
<accession>A0A5B7EAT9</accession>
<proteinExistence type="predicted"/>
<evidence type="ECO:0000256" key="1">
    <source>
        <dbReference type="SAM" id="MobiDB-lite"/>
    </source>
</evidence>